<reference evidence="4" key="2">
    <citation type="journal article" date="2019" name="Int. J. Syst. Evol. Microbiol.">
        <title>The Global Catalogue of Microorganisms (GCM) 10K type strain sequencing project: providing services to taxonomists for standard genome sequencing and annotation.</title>
        <authorList>
            <consortium name="The Broad Institute Genomics Platform"/>
            <consortium name="The Broad Institute Genome Sequencing Center for Infectious Disease"/>
            <person name="Wu L."/>
            <person name="Ma J."/>
        </authorList>
    </citation>
    <scope>NUCLEOTIDE SEQUENCE [LARGE SCALE GENOMIC DNA]</scope>
    <source>
        <strain evidence="4">NBRC 107710</strain>
    </source>
</reference>
<dbReference type="EMBL" id="JACIDN010000004">
    <property type="protein sequence ID" value="MBB3902822.1"/>
    <property type="molecule type" value="Genomic_DNA"/>
</dbReference>
<comment type="caution">
    <text evidence="2">The sequence shown here is derived from an EMBL/GenBank/DDBJ whole genome shotgun (WGS) entry which is preliminary data.</text>
</comment>
<dbReference type="EMBL" id="BSPG01000007">
    <property type="protein sequence ID" value="GLS43747.1"/>
    <property type="molecule type" value="Genomic_DNA"/>
</dbReference>
<dbReference type="InterPro" id="IPR029016">
    <property type="entry name" value="GAF-like_dom_sf"/>
</dbReference>
<dbReference type="RefSeq" id="WP_183505222.1">
    <property type="nucleotide sequence ID" value="NZ_BSPG01000007.1"/>
</dbReference>
<evidence type="ECO:0000313" key="4">
    <source>
        <dbReference type="Proteomes" id="UP001156881"/>
    </source>
</evidence>
<dbReference type="AlphaFoldDB" id="A0A7W6AND2"/>
<dbReference type="SUPFAM" id="SSF55781">
    <property type="entry name" value="GAF domain-like"/>
    <property type="match status" value="2"/>
</dbReference>
<protein>
    <submittedName>
        <fullName evidence="1">GAF domain-containing protein</fullName>
    </submittedName>
</protein>
<evidence type="ECO:0000313" key="3">
    <source>
        <dbReference type="Proteomes" id="UP000517759"/>
    </source>
</evidence>
<reference evidence="1" key="4">
    <citation type="submission" date="2023-01" db="EMBL/GenBank/DDBJ databases">
        <title>Draft genome sequence of Methylobacterium brachythecii strain NBRC 107710.</title>
        <authorList>
            <person name="Sun Q."/>
            <person name="Mori K."/>
        </authorList>
    </citation>
    <scope>NUCLEOTIDE SEQUENCE</scope>
    <source>
        <strain evidence="1">NBRC 107710</strain>
    </source>
</reference>
<proteinExistence type="predicted"/>
<gene>
    <name evidence="1" type="ORF">GCM10007884_17320</name>
    <name evidence="2" type="ORF">GGR33_002324</name>
</gene>
<evidence type="ECO:0000313" key="2">
    <source>
        <dbReference type="EMBL" id="MBB3902822.1"/>
    </source>
</evidence>
<organism evidence="2 3">
    <name type="scientific">Methylobacterium brachythecii</name>
    <dbReference type="NCBI Taxonomy" id="1176177"/>
    <lineage>
        <taxon>Bacteria</taxon>
        <taxon>Pseudomonadati</taxon>
        <taxon>Pseudomonadota</taxon>
        <taxon>Alphaproteobacteria</taxon>
        <taxon>Hyphomicrobiales</taxon>
        <taxon>Methylobacteriaceae</taxon>
        <taxon>Methylobacterium</taxon>
    </lineage>
</organism>
<reference evidence="2 3" key="3">
    <citation type="submission" date="2020-08" db="EMBL/GenBank/DDBJ databases">
        <title>Genomic Encyclopedia of Type Strains, Phase IV (KMG-IV): sequencing the most valuable type-strain genomes for metagenomic binning, comparative biology and taxonomic classification.</title>
        <authorList>
            <person name="Goeker M."/>
        </authorList>
    </citation>
    <scope>NUCLEOTIDE SEQUENCE [LARGE SCALE GENOMIC DNA]</scope>
    <source>
        <strain evidence="2 3">DSM 24105</strain>
    </source>
</reference>
<dbReference type="Gene3D" id="3.30.450.40">
    <property type="match status" value="2"/>
</dbReference>
<evidence type="ECO:0000313" key="1">
    <source>
        <dbReference type="EMBL" id="GLS43747.1"/>
    </source>
</evidence>
<accession>A0A7W6AND2</accession>
<keyword evidence="4" id="KW-1185">Reference proteome</keyword>
<reference evidence="1" key="1">
    <citation type="journal article" date="2014" name="Int. J. Syst. Evol. Microbiol.">
        <title>Complete genome of a new Firmicutes species belonging to the dominant human colonic microbiota ('Ruminococcus bicirculans') reveals two chromosomes and a selective capacity to utilize plant glucans.</title>
        <authorList>
            <consortium name="NISC Comparative Sequencing Program"/>
            <person name="Wegmann U."/>
            <person name="Louis P."/>
            <person name="Goesmann A."/>
            <person name="Henrissat B."/>
            <person name="Duncan S.H."/>
            <person name="Flint H.J."/>
        </authorList>
    </citation>
    <scope>NUCLEOTIDE SEQUENCE</scope>
    <source>
        <strain evidence="1">NBRC 107710</strain>
    </source>
</reference>
<sequence length="308" mass="33258">MQPFIRVAEIWLPDEVGETLCLGAGLYGNQDAFAAYSRPMRFARGEGLPGKAWADRHPVIMGSFTGTTFRRTAAAAEAGLTSGIAMPIFEHETIKAVVVFLCGAPENYVGAVEVWVNDPERDAQIGLHDGHYGGAELFERTSRMTRFGRSFGLPGTVWATGMPAVLPELFRADRFLRREEAIKVGLTSGVGLPFDFDPPRTWVMTFLSAQGTPIVGRFEVWVPDEQGLALVYLGGLDTGENGERPARVAAGDGLLGRVLSTGLPSASEDCRQDAPWLISTDGDTTGQALAMPLLSADGRIMAVTLWRL</sequence>
<dbReference type="Proteomes" id="UP001156881">
    <property type="component" value="Unassembled WGS sequence"/>
</dbReference>
<dbReference type="Proteomes" id="UP000517759">
    <property type="component" value="Unassembled WGS sequence"/>
</dbReference>
<name>A0A7W6AND2_9HYPH</name>